<name>A0ABP3GB47_9BACI</name>
<organism evidence="1 2">
    <name type="scientific">Bacillus carboniphilus</name>
    <dbReference type="NCBI Taxonomy" id="86663"/>
    <lineage>
        <taxon>Bacteria</taxon>
        <taxon>Bacillati</taxon>
        <taxon>Bacillota</taxon>
        <taxon>Bacilli</taxon>
        <taxon>Bacillales</taxon>
        <taxon>Bacillaceae</taxon>
        <taxon>Bacillus</taxon>
    </lineage>
</organism>
<comment type="caution">
    <text evidence="1">The sequence shown here is derived from an EMBL/GenBank/DDBJ whole genome shotgun (WGS) entry which is preliminary data.</text>
</comment>
<gene>
    <name evidence="1" type="ORF">GCM10008967_32210</name>
</gene>
<protein>
    <recommendedName>
        <fullName evidence="3">Lipoprotein</fullName>
    </recommendedName>
</protein>
<dbReference type="Proteomes" id="UP001500782">
    <property type="component" value="Unassembled WGS sequence"/>
</dbReference>
<dbReference type="RefSeq" id="WP_343801141.1">
    <property type="nucleotide sequence ID" value="NZ_BAAADJ010000057.1"/>
</dbReference>
<evidence type="ECO:0000313" key="1">
    <source>
        <dbReference type="EMBL" id="GAA0339446.1"/>
    </source>
</evidence>
<proteinExistence type="predicted"/>
<sequence length="204" mass="23337">MKKYILFISLSVVMLITSCTKNDNHNSVAPTISINQDSEYANTFKELNLGILFEFNFYLPNADKRWVNLWVERYKEGNKDPRPLTELSYGSSPKEVTQGRLGFGMINPNLNDTSVFLFAPGVSSPPSLIEKELNPNIKISTWDYAFGQDEVELELGETYILAAYRETERNSIKMIDLQAKDSVDQMIKRDDMVLLLKIKVQENP</sequence>
<accession>A0ABP3GB47</accession>
<dbReference type="EMBL" id="BAAADJ010000057">
    <property type="protein sequence ID" value="GAA0339446.1"/>
    <property type="molecule type" value="Genomic_DNA"/>
</dbReference>
<dbReference type="PROSITE" id="PS51257">
    <property type="entry name" value="PROKAR_LIPOPROTEIN"/>
    <property type="match status" value="1"/>
</dbReference>
<reference evidence="2" key="1">
    <citation type="journal article" date="2019" name="Int. J. Syst. Evol. Microbiol.">
        <title>The Global Catalogue of Microorganisms (GCM) 10K type strain sequencing project: providing services to taxonomists for standard genome sequencing and annotation.</title>
        <authorList>
            <consortium name="The Broad Institute Genomics Platform"/>
            <consortium name="The Broad Institute Genome Sequencing Center for Infectious Disease"/>
            <person name="Wu L."/>
            <person name="Ma J."/>
        </authorList>
    </citation>
    <scope>NUCLEOTIDE SEQUENCE [LARGE SCALE GENOMIC DNA]</scope>
    <source>
        <strain evidence="2">JCM 9731</strain>
    </source>
</reference>
<keyword evidence="2" id="KW-1185">Reference proteome</keyword>
<evidence type="ECO:0000313" key="2">
    <source>
        <dbReference type="Proteomes" id="UP001500782"/>
    </source>
</evidence>
<evidence type="ECO:0008006" key="3">
    <source>
        <dbReference type="Google" id="ProtNLM"/>
    </source>
</evidence>